<gene>
    <name evidence="1" type="ORF">LCGC14_1983570</name>
</gene>
<reference evidence="1" key="1">
    <citation type="journal article" date="2015" name="Nature">
        <title>Complex archaea that bridge the gap between prokaryotes and eukaryotes.</title>
        <authorList>
            <person name="Spang A."/>
            <person name="Saw J.H."/>
            <person name="Jorgensen S.L."/>
            <person name="Zaremba-Niedzwiedzka K."/>
            <person name="Martijn J."/>
            <person name="Lind A.E."/>
            <person name="van Eijk R."/>
            <person name="Schleper C."/>
            <person name="Guy L."/>
            <person name="Ettema T.J."/>
        </authorList>
    </citation>
    <scope>NUCLEOTIDE SEQUENCE</scope>
</reference>
<sequence length="58" mass="7052">MITKQMLRDVGVSQETIDLLDAYPTAFRQIKTQLSKSPRETWLHWIKWRLIWIFGIYE</sequence>
<name>A0A0F9FWB4_9ZZZZ</name>
<organism evidence="1">
    <name type="scientific">marine sediment metagenome</name>
    <dbReference type="NCBI Taxonomy" id="412755"/>
    <lineage>
        <taxon>unclassified sequences</taxon>
        <taxon>metagenomes</taxon>
        <taxon>ecological metagenomes</taxon>
    </lineage>
</organism>
<evidence type="ECO:0000313" key="1">
    <source>
        <dbReference type="EMBL" id="KKL82561.1"/>
    </source>
</evidence>
<dbReference type="AlphaFoldDB" id="A0A0F9FWB4"/>
<protein>
    <submittedName>
        <fullName evidence="1">Uncharacterized protein</fullName>
    </submittedName>
</protein>
<feature type="non-terminal residue" evidence="1">
    <location>
        <position position="58"/>
    </location>
</feature>
<comment type="caution">
    <text evidence="1">The sequence shown here is derived from an EMBL/GenBank/DDBJ whole genome shotgun (WGS) entry which is preliminary data.</text>
</comment>
<accession>A0A0F9FWB4</accession>
<proteinExistence type="predicted"/>
<dbReference type="EMBL" id="LAZR01022244">
    <property type="protein sequence ID" value="KKL82561.1"/>
    <property type="molecule type" value="Genomic_DNA"/>
</dbReference>